<evidence type="ECO:0000313" key="4">
    <source>
        <dbReference type="WBParaSite" id="scf7180000423928.g11839"/>
    </source>
</evidence>
<name>A0A915P4U8_9BILA</name>
<dbReference type="InterPro" id="IPR009003">
    <property type="entry name" value="Peptidase_S1_PA"/>
</dbReference>
<dbReference type="Gene3D" id="2.40.10.10">
    <property type="entry name" value="Trypsin-like serine proteases"/>
    <property type="match status" value="2"/>
</dbReference>
<dbReference type="Gene3D" id="3.40.50.720">
    <property type="entry name" value="NAD(P)-binding Rossmann-like Domain"/>
    <property type="match status" value="1"/>
</dbReference>
<dbReference type="Pfam" id="PF00089">
    <property type="entry name" value="Trypsin"/>
    <property type="match status" value="1"/>
</dbReference>
<proteinExistence type="predicted"/>
<dbReference type="GO" id="GO:0006508">
    <property type="term" value="P:proteolysis"/>
    <property type="evidence" value="ECO:0007669"/>
    <property type="project" value="InterPro"/>
</dbReference>
<dbReference type="AlphaFoldDB" id="A0A915P4U8"/>
<dbReference type="GO" id="GO:0008202">
    <property type="term" value="P:steroid metabolic process"/>
    <property type="evidence" value="ECO:0007669"/>
    <property type="project" value="TreeGrafter"/>
</dbReference>
<protein>
    <submittedName>
        <fullName evidence="4">Peptidase S1 domain-containing protein</fullName>
    </submittedName>
</protein>
<dbReference type="InterPro" id="IPR043504">
    <property type="entry name" value="Peptidase_S1_PA_chymotrypsin"/>
</dbReference>
<dbReference type="PROSITE" id="PS50240">
    <property type="entry name" value="TRYPSIN_DOM"/>
    <property type="match status" value="1"/>
</dbReference>
<dbReference type="PROSITE" id="PS00134">
    <property type="entry name" value="TRYPSIN_HIS"/>
    <property type="match status" value="1"/>
</dbReference>
<sequence>MIILISSIFIVFIFFAFRGLIRRIKVNNLEHKSVLITGCDSGFGFDLAIKCFNKGLCVFAACLSDEGMKALEKEASKQKEKTNGILHLFQMDVRNEKSVANGLKFVESKLSNNTGIHALVNNAGIVGNTAWDDWLVPDDYQQVWEVNTMGMIRVTQTFKRLIKLEKGSRIVFMASTCARVALPTLGPYNVSKYAIEAYADTIRSELLIFDVKVCILEPGFFKTPLTSVERNLAMFEKLWLRASENVKNDYGQQLYEFSKRHLLFLIDPKNLSSKTELVVNAYWEAISSEWPKRRYQIGNDFNFFFLPFACLPADIQDLFYKLASIIIQTPKPQLLINLNKFREIKIIKENERKLPPEGAQSVYRGDDIISDGHLPWMAFLLGHAVCTGSVIGRQYILSAGHCVHAGNGKSIPAESLVVFVGSANLSQATPISVEKIILRSEYNDRIDDQIGSVTTFDMAILKLATPLNLSETLWPICLSRNSAAMAVTTVETKENILPTEECVDLETKWHMEEMAKRNATNFFPALYGMNPRELRRRVASKLTDKICVVSNKTVVESGDSGGPLLLSSAPGKWTQIGTLTGGPCHGKDAPNH</sequence>
<dbReference type="InterPro" id="IPR020904">
    <property type="entry name" value="Sc_DH/Rdtase_CS"/>
</dbReference>
<dbReference type="PANTHER" id="PTHR43313:SF7">
    <property type="entry name" value="17-BETA-HYDROXYSTEROID DEHYDROGENASE TYPE 6"/>
    <property type="match status" value="1"/>
</dbReference>
<dbReference type="Pfam" id="PF00106">
    <property type="entry name" value="adh_short"/>
    <property type="match status" value="1"/>
</dbReference>
<dbReference type="PROSITE" id="PS00061">
    <property type="entry name" value="ADH_SHORT"/>
    <property type="match status" value="1"/>
</dbReference>
<keyword evidence="3" id="KW-1185">Reference proteome</keyword>
<organism evidence="3 4">
    <name type="scientific">Meloidogyne floridensis</name>
    <dbReference type="NCBI Taxonomy" id="298350"/>
    <lineage>
        <taxon>Eukaryota</taxon>
        <taxon>Metazoa</taxon>
        <taxon>Ecdysozoa</taxon>
        <taxon>Nematoda</taxon>
        <taxon>Chromadorea</taxon>
        <taxon>Rhabditida</taxon>
        <taxon>Tylenchina</taxon>
        <taxon>Tylenchomorpha</taxon>
        <taxon>Tylenchoidea</taxon>
        <taxon>Meloidogynidae</taxon>
        <taxon>Meloidogyninae</taxon>
        <taxon>Meloidogyne</taxon>
    </lineage>
</organism>
<evidence type="ECO:0000256" key="1">
    <source>
        <dbReference type="ARBA" id="ARBA00023002"/>
    </source>
</evidence>
<dbReference type="GO" id="GO:0004252">
    <property type="term" value="F:serine-type endopeptidase activity"/>
    <property type="evidence" value="ECO:0007669"/>
    <property type="project" value="InterPro"/>
</dbReference>
<dbReference type="InterPro" id="IPR001254">
    <property type="entry name" value="Trypsin_dom"/>
</dbReference>
<dbReference type="PRINTS" id="PR00081">
    <property type="entry name" value="GDHRDH"/>
</dbReference>
<dbReference type="SMART" id="SM00020">
    <property type="entry name" value="Tryp_SPc"/>
    <property type="match status" value="1"/>
</dbReference>
<dbReference type="InterPro" id="IPR018114">
    <property type="entry name" value="TRYPSIN_HIS"/>
</dbReference>
<dbReference type="GO" id="GO:0016491">
    <property type="term" value="F:oxidoreductase activity"/>
    <property type="evidence" value="ECO:0007669"/>
    <property type="project" value="UniProtKB-KW"/>
</dbReference>
<evidence type="ECO:0000313" key="3">
    <source>
        <dbReference type="Proteomes" id="UP000887560"/>
    </source>
</evidence>
<dbReference type="PANTHER" id="PTHR43313">
    <property type="entry name" value="SHORT-CHAIN DEHYDROGENASE/REDUCTASE FAMILY 9C"/>
    <property type="match status" value="1"/>
</dbReference>
<dbReference type="SUPFAM" id="SSF50494">
    <property type="entry name" value="Trypsin-like serine proteases"/>
    <property type="match status" value="1"/>
</dbReference>
<dbReference type="WBParaSite" id="scf7180000423928.g11839">
    <property type="protein sequence ID" value="scf7180000423928.g11839"/>
    <property type="gene ID" value="scf7180000423928.g11839"/>
</dbReference>
<accession>A0A915P4U8</accession>
<dbReference type="Proteomes" id="UP000887560">
    <property type="component" value="Unplaced"/>
</dbReference>
<evidence type="ECO:0000259" key="2">
    <source>
        <dbReference type="PROSITE" id="PS50240"/>
    </source>
</evidence>
<feature type="domain" description="Peptidase S1" evidence="2">
    <location>
        <begin position="362"/>
        <end position="592"/>
    </location>
</feature>
<dbReference type="InterPro" id="IPR036291">
    <property type="entry name" value="NAD(P)-bd_dom_sf"/>
</dbReference>
<dbReference type="InterPro" id="IPR002347">
    <property type="entry name" value="SDR_fam"/>
</dbReference>
<keyword evidence="1" id="KW-0560">Oxidoreductase</keyword>
<reference evidence="4" key="1">
    <citation type="submission" date="2022-11" db="UniProtKB">
        <authorList>
            <consortium name="WormBaseParasite"/>
        </authorList>
    </citation>
    <scope>IDENTIFICATION</scope>
</reference>
<dbReference type="SUPFAM" id="SSF51735">
    <property type="entry name" value="NAD(P)-binding Rossmann-fold domains"/>
    <property type="match status" value="1"/>
</dbReference>